<keyword evidence="2" id="KW-0175">Coiled coil</keyword>
<feature type="coiled-coil region" evidence="2">
    <location>
        <begin position="639"/>
        <end position="666"/>
    </location>
</feature>
<accession>A0A1I6WFS3</accession>
<name>A0A1I6WFS3_9GAMM</name>
<evidence type="ECO:0008006" key="5">
    <source>
        <dbReference type="Google" id="ProtNLM"/>
    </source>
</evidence>
<keyword evidence="1" id="KW-0233">DNA recombination</keyword>
<sequence>MNNVPAIANTFGASKQDFQHHPNNDTVISLDELGNPLSYFESMIWELGCYAHNYTKQSEIDFTLNHPSNNKNTLSHQIKITLFYILFSRKRRDNNITLATIYNNFAMIRKIAYLCLDYNCDFTKMKQNGLLLKALKNHLSELSWESKKKYLSVLNSINKAGMLYQIDNFGFSEKYIQEIKISQHSEMKEQKQTVLIPSRIYGQFIDSGLKFFDEIQPFMNGIHNLVRENDFHTHKEGNNRRQKPQIFKAMLEKHGLTELSEKYDIRFSQRVLFFIQSIQNLGAFLLLCFSGMRRSEALNLNYVSYQEIKRRNLPSAWVLKGTTSKFTQVGAVATYWVSSSVIHHVIDTLQKLAKIHQSWCAKRGVFSHLELESYPLFPSFAIKHEKSFHPIFEMPLGGFMEDHYSIYRAIDPIIFTEDDLHELNTFNPLINWLEDYKIEIGKPWKFTSHQFRRSLTVYGARSGLVNIPTLKRQLKHITYDMTLYYGKNYMNAQNIIQDQNLSDREYESSLIKEYRNQTLYEQLSDFTRDVVQKNTPLFGGEGTRLQVLKDQNKAPVFLTDKKQTEKYVFEGKIAYRKTVLGGCSRTSGCNKLGFSYITACIPCSYSIFNEESIDALELAKNAYTKIADEKLDTNQSLLYEQYMQEVKAVEQLLEKLRKKYIEVKNV</sequence>
<dbReference type="Gene3D" id="1.10.443.10">
    <property type="entry name" value="Intergrase catalytic core"/>
    <property type="match status" value="1"/>
</dbReference>
<proteinExistence type="predicted"/>
<dbReference type="Proteomes" id="UP000182827">
    <property type="component" value="Unassembled WGS sequence"/>
</dbReference>
<dbReference type="GO" id="GO:0006310">
    <property type="term" value="P:DNA recombination"/>
    <property type="evidence" value="ECO:0007669"/>
    <property type="project" value="UniProtKB-KW"/>
</dbReference>
<dbReference type="GO" id="GO:0003677">
    <property type="term" value="F:DNA binding"/>
    <property type="evidence" value="ECO:0007669"/>
    <property type="project" value="InterPro"/>
</dbReference>
<organism evidence="3 4">
    <name type="scientific">Acinetobacter bohemicus</name>
    <dbReference type="NCBI Taxonomy" id="1435036"/>
    <lineage>
        <taxon>Bacteria</taxon>
        <taxon>Pseudomonadati</taxon>
        <taxon>Pseudomonadota</taxon>
        <taxon>Gammaproteobacteria</taxon>
        <taxon>Moraxellales</taxon>
        <taxon>Moraxellaceae</taxon>
        <taxon>Acinetobacter</taxon>
    </lineage>
</organism>
<dbReference type="SUPFAM" id="SSF56349">
    <property type="entry name" value="DNA breaking-rejoining enzymes"/>
    <property type="match status" value="1"/>
</dbReference>
<evidence type="ECO:0000256" key="2">
    <source>
        <dbReference type="SAM" id="Coils"/>
    </source>
</evidence>
<evidence type="ECO:0000313" key="4">
    <source>
        <dbReference type="Proteomes" id="UP000182827"/>
    </source>
</evidence>
<evidence type="ECO:0000256" key="1">
    <source>
        <dbReference type="ARBA" id="ARBA00023172"/>
    </source>
</evidence>
<gene>
    <name evidence="3" type="ORF">SAMN05444586_10582</name>
</gene>
<dbReference type="AlphaFoldDB" id="A0A1I6WFS3"/>
<dbReference type="InterPro" id="IPR011010">
    <property type="entry name" value="DNA_brk_join_enz"/>
</dbReference>
<dbReference type="EMBL" id="FOZU01000058">
    <property type="protein sequence ID" value="SFT24414.1"/>
    <property type="molecule type" value="Genomic_DNA"/>
</dbReference>
<dbReference type="RefSeq" id="WP_074947861.1">
    <property type="nucleotide sequence ID" value="NZ_FOZU01000058.1"/>
</dbReference>
<dbReference type="GO" id="GO:0015074">
    <property type="term" value="P:DNA integration"/>
    <property type="evidence" value="ECO:0007669"/>
    <property type="project" value="InterPro"/>
</dbReference>
<evidence type="ECO:0000313" key="3">
    <source>
        <dbReference type="EMBL" id="SFT24414.1"/>
    </source>
</evidence>
<dbReference type="InterPro" id="IPR013762">
    <property type="entry name" value="Integrase-like_cat_sf"/>
</dbReference>
<keyword evidence="4" id="KW-1185">Reference proteome</keyword>
<reference evidence="4" key="1">
    <citation type="submission" date="2016-10" db="EMBL/GenBank/DDBJ databases">
        <authorList>
            <person name="Varghese N."/>
            <person name="Submissions S."/>
        </authorList>
    </citation>
    <scope>NUCLEOTIDE SEQUENCE [LARGE SCALE GENOMIC DNA]</scope>
    <source>
        <strain evidence="4">ANC 5076</strain>
    </source>
</reference>
<protein>
    <recommendedName>
        <fullName evidence="5">Phage integrase family protein</fullName>
    </recommendedName>
</protein>